<reference evidence="1" key="1">
    <citation type="submission" date="2022-11" db="EMBL/GenBank/DDBJ databases">
        <authorList>
            <person name="Morgan W.R."/>
            <person name="Tartar A."/>
        </authorList>
    </citation>
    <scope>NUCLEOTIDE SEQUENCE</scope>
    <source>
        <strain evidence="1">ARSEF 373</strain>
    </source>
</reference>
<accession>A0AAV2YIA1</accession>
<dbReference type="EMBL" id="DAKRPA010000293">
    <property type="protein sequence ID" value="DAZ93765.1"/>
    <property type="molecule type" value="Genomic_DNA"/>
</dbReference>
<dbReference type="Proteomes" id="UP001146120">
    <property type="component" value="Unassembled WGS sequence"/>
</dbReference>
<sequence length="151" mass="18026">MSFNASNYTSWKMRVQSRLEAKGLWRIVTLRERPPHRAPRHIEDEFWQRESQAKAFLLETLDIVISVGMKQYAYEILEYLAQTYESKNWRNLIALREQFISLKYVDGEEMTPHLNRLKLLADKLGRQNRHIDDQEQVCQLLTSLPASWNQF</sequence>
<evidence type="ECO:0000313" key="2">
    <source>
        <dbReference type="Proteomes" id="UP001146120"/>
    </source>
</evidence>
<comment type="caution">
    <text evidence="1">The sequence shown here is derived from an EMBL/GenBank/DDBJ whole genome shotgun (WGS) entry which is preliminary data.</text>
</comment>
<evidence type="ECO:0000313" key="1">
    <source>
        <dbReference type="EMBL" id="DAZ93765.1"/>
    </source>
</evidence>
<evidence type="ECO:0008006" key="3">
    <source>
        <dbReference type="Google" id="ProtNLM"/>
    </source>
</evidence>
<dbReference type="Pfam" id="PF14223">
    <property type="entry name" value="Retrotran_gag_2"/>
    <property type="match status" value="1"/>
</dbReference>
<name>A0AAV2YIA1_9STRA</name>
<keyword evidence="2" id="KW-1185">Reference proteome</keyword>
<protein>
    <recommendedName>
        <fullName evidence="3">DUF4219 domain-containing protein</fullName>
    </recommendedName>
</protein>
<organism evidence="1 2">
    <name type="scientific">Lagenidium giganteum</name>
    <dbReference type="NCBI Taxonomy" id="4803"/>
    <lineage>
        <taxon>Eukaryota</taxon>
        <taxon>Sar</taxon>
        <taxon>Stramenopiles</taxon>
        <taxon>Oomycota</taxon>
        <taxon>Peronosporomycetes</taxon>
        <taxon>Pythiales</taxon>
        <taxon>Pythiaceae</taxon>
    </lineage>
</organism>
<reference evidence="1" key="2">
    <citation type="journal article" date="2023" name="Microbiol Resour">
        <title>Decontamination and Annotation of the Draft Genome Sequence of the Oomycete Lagenidium giganteum ARSEF 373.</title>
        <authorList>
            <person name="Morgan W.R."/>
            <person name="Tartar A."/>
        </authorList>
    </citation>
    <scope>NUCLEOTIDE SEQUENCE</scope>
    <source>
        <strain evidence="1">ARSEF 373</strain>
    </source>
</reference>
<dbReference type="AlphaFoldDB" id="A0AAV2YIA1"/>
<proteinExistence type="predicted"/>
<gene>
    <name evidence="1" type="ORF">N0F65_010457</name>
</gene>